<name>A0A916XJY6_9ACTN</name>
<gene>
    <name evidence="3" type="ORF">GCM10011410_31570</name>
</gene>
<keyword evidence="1" id="KW-0812">Transmembrane</keyword>
<reference evidence="3" key="1">
    <citation type="journal article" date="2014" name="Int. J. Syst. Evol. Microbiol.">
        <title>Complete genome sequence of Corynebacterium casei LMG S-19264T (=DSM 44701T), isolated from a smear-ripened cheese.</title>
        <authorList>
            <consortium name="US DOE Joint Genome Institute (JGI-PGF)"/>
            <person name="Walter F."/>
            <person name="Albersmeier A."/>
            <person name="Kalinowski J."/>
            <person name="Ruckert C."/>
        </authorList>
    </citation>
    <scope>NUCLEOTIDE SEQUENCE</scope>
    <source>
        <strain evidence="3">CGMCC 1.15478</strain>
    </source>
</reference>
<dbReference type="NCBIfam" id="TIGR03816">
    <property type="entry name" value="tadE_like_DECH"/>
    <property type="match status" value="1"/>
</dbReference>
<protein>
    <recommendedName>
        <fullName evidence="2">Putative Flp pilus-assembly TadG-like N-terminal domain-containing protein</fullName>
    </recommendedName>
</protein>
<feature type="domain" description="Putative Flp pilus-assembly TadG-like N-terminal" evidence="2">
    <location>
        <begin position="18"/>
        <end position="63"/>
    </location>
</feature>
<dbReference type="Pfam" id="PF13400">
    <property type="entry name" value="Tad"/>
    <property type="match status" value="1"/>
</dbReference>
<dbReference type="EMBL" id="BMJH01000004">
    <property type="protein sequence ID" value="GGC75993.1"/>
    <property type="molecule type" value="Genomic_DNA"/>
</dbReference>
<sequence length="130" mass="13222">MIFKYRVGLRRFVESDDGVATVATAITIVAIVAIFAVMVHFVAAVSARHKAQGAADLAALATAYALAVGDSAPCSVGGKIVAVNGARMVSCTVDGGDVVIRAAVPLLREGNFAPKLAGASARAGPTEVRR</sequence>
<proteinExistence type="predicted"/>
<feature type="transmembrane region" description="Helical" evidence="1">
    <location>
        <begin position="20"/>
        <end position="43"/>
    </location>
</feature>
<keyword evidence="1" id="KW-1133">Transmembrane helix</keyword>
<organism evidence="3 4">
    <name type="scientific">Hoyosella rhizosphaerae</name>
    <dbReference type="NCBI Taxonomy" id="1755582"/>
    <lineage>
        <taxon>Bacteria</taxon>
        <taxon>Bacillati</taxon>
        <taxon>Actinomycetota</taxon>
        <taxon>Actinomycetes</taxon>
        <taxon>Mycobacteriales</taxon>
        <taxon>Hoyosellaceae</taxon>
        <taxon>Hoyosella</taxon>
    </lineage>
</organism>
<dbReference type="InterPro" id="IPR021202">
    <property type="entry name" value="Rv3654c-like"/>
</dbReference>
<dbReference type="Proteomes" id="UP000641514">
    <property type="component" value="Unassembled WGS sequence"/>
</dbReference>
<dbReference type="AlphaFoldDB" id="A0A916XJY6"/>
<reference evidence="3" key="2">
    <citation type="submission" date="2020-09" db="EMBL/GenBank/DDBJ databases">
        <authorList>
            <person name="Sun Q."/>
            <person name="Zhou Y."/>
        </authorList>
    </citation>
    <scope>NUCLEOTIDE SEQUENCE</scope>
    <source>
        <strain evidence="3">CGMCC 1.15478</strain>
    </source>
</reference>
<keyword evidence="1" id="KW-0472">Membrane</keyword>
<evidence type="ECO:0000313" key="3">
    <source>
        <dbReference type="EMBL" id="GGC75993.1"/>
    </source>
</evidence>
<evidence type="ECO:0000313" key="4">
    <source>
        <dbReference type="Proteomes" id="UP000641514"/>
    </source>
</evidence>
<evidence type="ECO:0000259" key="2">
    <source>
        <dbReference type="Pfam" id="PF13400"/>
    </source>
</evidence>
<evidence type="ECO:0000256" key="1">
    <source>
        <dbReference type="SAM" id="Phobius"/>
    </source>
</evidence>
<accession>A0A916XJY6</accession>
<dbReference type="RefSeq" id="WP_188677435.1">
    <property type="nucleotide sequence ID" value="NZ_BMJH01000004.1"/>
</dbReference>
<dbReference type="InterPro" id="IPR028087">
    <property type="entry name" value="Tad_N"/>
</dbReference>
<comment type="caution">
    <text evidence="3">The sequence shown here is derived from an EMBL/GenBank/DDBJ whole genome shotgun (WGS) entry which is preliminary data.</text>
</comment>
<keyword evidence="4" id="KW-1185">Reference proteome</keyword>